<proteinExistence type="predicted"/>
<dbReference type="EMBL" id="CAAE01018081">
    <property type="protein sequence ID" value="CAG13789.1"/>
    <property type="molecule type" value="Genomic_DNA"/>
</dbReference>
<dbReference type="AlphaFoldDB" id="Q4RCU3"/>
<accession>Q4RCU3</accession>
<name>Q4RCU3_TETNG</name>
<protein>
    <submittedName>
        <fullName evidence="1">(spotted green pufferfish) hypothetical protein</fullName>
    </submittedName>
</protein>
<reference evidence="1" key="1">
    <citation type="journal article" date="2004" name="Nature">
        <title>Genome duplication in the teleost fish Tetraodon nigroviridis reveals the early vertebrate proto-karyotype.</title>
        <authorList>
            <person name="Jaillon O."/>
            <person name="Aury J.-M."/>
            <person name="Brunet F."/>
            <person name="Petit J.-L."/>
            <person name="Stange-Thomann N."/>
            <person name="Mauceli E."/>
            <person name="Bouneau L."/>
            <person name="Fischer C."/>
            <person name="Ozouf-Costaz C."/>
            <person name="Bernot A."/>
            <person name="Nicaud S."/>
            <person name="Jaffe D."/>
            <person name="Fisher S."/>
            <person name="Lutfalla G."/>
            <person name="Dossat C."/>
            <person name="Segurens B."/>
            <person name="Dasilva C."/>
            <person name="Salanoubat M."/>
            <person name="Levy M."/>
            <person name="Boudet N."/>
            <person name="Castellano S."/>
            <person name="Anthouard V."/>
            <person name="Jubin C."/>
            <person name="Castelli V."/>
            <person name="Katinka M."/>
            <person name="Vacherie B."/>
            <person name="Biemont C."/>
            <person name="Skalli Z."/>
            <person name="Cattolico L."/>
            <person name="Poulain J."/>
            <person name="De Berardinis V."/>
            <person name="Cruaud C."/>
            <person name="Duprat S."/>
            <person name="Brottier P."/>
            <person name="Coutanceau J.-P."/>
            <person name="Gouzy J."/>
            <person name="Parra G."/>
            <person name="Lardier G."/>
            <person name="Chapple C."/>
            <person name="McKernan K.J."/>
            <person name="McEwan P."/>
            <person name="Bosak S."/>
            <person name="Kellis M."/>
            <person name="Volff J.-N."/>
            <person name="Guigo R."/>
            <person name="Zody M.C."/>
            <person name="Mesirov J."/>
            <person name="Lindblad-Toh K."/>
            <person name="Birren B."/>
            <person name="Nusbaum C."/>
            <person name="Kahn D."/>
            <person name="Robinson-Rechavi M."/>
            <person name="Laudet V."/>
            <person name="Schachter V."/>
            <person name="Quetier F."/>
            <person name="Saurin W."/>
            <person name="Scarpelli C."/>
            <person name="Wincker P."/>
            <person name="Lander E.S."/>
            <person name="Weissenbach J."/>
            <person name="Roest Crollius H."/>
        </authorList>
    </citation>
    <scope>NUCLEOTIDE SEQUENCE [LARGE SCALE GENOMIC DNA]</scope>
</reference>
<comment type="caution">
    <text evidence="1">The sequence shown here is derived from an EMBL/GenBank/DDBJ whole genome shotgun (WGS) entry which is preliminary data.</text>
</comment>
<gene>
    <name evidence="1" type="ORF">GSTENG00037303001</name>
</gene>
<evidence type="ECO:0000313" key="1">
    <source>
        <dbReference type="EMBL" id="CAG13789.1"/>
    </source>
</evidence>
<reference evidence="1" key="2">
    <citation type="submission" date="2004-02" db="EMBL/GenBank/DDBJ databases">
        <authorList>
            <consortium name="Genoscope"/>
            <consortium name="Whitehead Institute Centre for Genome Research"/>
        </authorList>
    </citation>
    <scope>NUCLEOTIDE SEQUENCE</scope>
</reference>
<sequence length="31" mass="3575">ILHLNIKWTGIVGGKVNDKLHLTYLCLPRMQ</sequence>
<organism evidence="1">
    <name type="scientific">Tetraodon nigroviridis</name>
    <name type="common">Spotted green pufferfish</name>
    <name type="synonym">Chelonodon nigroviridis</name>
    <dbReference type="NCBI Taxonomy" id="99883"/>
    <lineage>
        <taxon>Eukaryota</taxon>
        <taxon>Metazoa</taxon>
        <taxon>Chordata</taxon>
        <taxon>Craniata</taxon>
        <taxon>Vertebrata</taxon>
        <taxon>Euteleostomi</taxon>
        <taxon>Actinopterygii</taxon>
        <taxon>Neopterygii</taxon>
        <taxon>Teleostei</taxon>
        <taxon>Neoteleostei</taxon>
        <taxon>Acanthomorphata</taxon>
        <taxon>Eupercaria</taxon>
        <taxon>Tetraodontiformes</taxon>
        <taxon>Tetradontoidea</taxon>
        <taxon>Tetraodontidae</taxon>
        <taxon>Tetraodon</taxon>
    </lineage>
</organism>
<dbReference type="KEGG" id="tng:GSTEN00037303G001"/>
<feature type="non-terminal residue" evidence="1">
    <location>
        <position position="1"/>
    </location>
</feature>